<feature type="transmembrane region" description="Helical" evidence="1">
    <location>
        <begin position="210"/>
        <end position="234"/>
    </location>
</feature>
<dbReference type="Pfam" id="PF10067">
    <property type="entry name" value="DUF2306"/>
    <property type="match status" value="1"/>
</dbReference>
<feature type="transmembrane region" description="Helical" evidence="1">
    <location>
        <begin position="72"/>
        <end position="94"/>
    </location>
</feature>
<dbReference type="EMBL" id="JACHHO010000003">
    <property type="protein sequence ID" value="MBB5204958.1"/>
    <property type="molecule type" value="Genomic_DNA"/>
</dbReference>
<dbReference type="OrthoDB" id="8759010at2"/>
<feature type="transmembrane region" description="Helical" evidence="1">
    <location>
        <begin position="114"/>
        <end position="131"/>
    </location>
</feature>
<evidence type="ECO:0000313" key="2">
    <source>
        <dbReference type="EMBL" id="MBB5204958.1"/>
    </source>
</evidence>
<organism evidence="2 3">
    <name type="scientific">Inhella inkyongensis</name>
    <dbReference type="NCBI Taxonomy" id="392593"/>
    <lineage>
        <taxon>Bacteria</taxon>
        <taxon>Pseudomonadati</taxon>
        <taxon>Pseudomonadota</taxon>
        <taxon>Betaproteobacteria</taxon>
        <taxon>Burkholderiales</taxon>
        <taxon>Sphaerotilaceae</taxon>
        <taxon>Inhella</taxon>
    </lineage>
</organism>
<keyword evidence="3" id="KW-1185">Reference proteome</keyword>
<evidence type="ECO:0000313" key="3">
    <source>
        <dbReference type="Proteomes" id="UP000554837"/>
    </source>
</evidence>
<reference evidence="2 3" key="1">
    <citation type="submission" date="2020-08" db="EMBL/GenBank/DDBJ databases">
        <title>Genomic Encyclopedia of Type Strains, Phase IV (KMG-IV): sequencing the most valuable type-strain genomes for metagenomic binning, comparative biology and taxonomic classification.</title>
        <authorList>
            <person name="Goeker M."/>
        </authorList>
    </citation>
    <scope>NUCLEOTIDE SEQUENCE [LARGE SCALE GENOMIC DNA]</scope>
    <source>
        <strain evidence="2 3">DSM 23958</strain>
    </source>
</reference>
<dbReference type="AlphaFoldDB" id="A0A840S620"/>
<protein>
    <submittedName>
        <fullName evidence="2">Putative membrane protein</fullName>
    </submittedName>
</protein>
<dbReference type="InterPro" id="IPR018750">
    <property type="entry name" value="DUF2306_membrane"/>
</dbReference>
<keyword evidence="1" id="KW-0472">Membrane</keyword>
<evidence type="ECO:0000256" key="1">
    <source>
        <dbReference type="SAM" id="Phobius"/>
    </source>
</evidence>
<keyword evidence="1" id="KW-1133">Transmembrane helix</keyword>
<dbReference type="RefSeq" id="WP_138855013.1">
    <property type="nucleotide sequence ID" value="NZ_CP040709.1"/>
</dbReference>
<feature type="transmembrane region" description="Helical" evidence="1">
    <location>
        <begin position="143"/>
        <end position="163"/>
    </location>
</feature>
<name>A0A840S620_9BURK</name>
<keyword evidence="1" id="KW-0812">Transmembrane</keyword>
<feature type="transmembrane region" description="Helical" evidence="1">
    <location>
        <begin position="175"/>
        <end position="198"/>
    </location>
</feature>
<dbReference type="Proteomes" id="UP000554837">
    <property type="component" value="Unassembled WGS sequence"/>
</dbReference>
<feature type="transmembrane region" description="Helical" evidence="1">
    <location>
        <begin position="246"/>
        <end position="269"/>
    </location>
</feature>
<comment type="caution">
    <text evidence="2">The sequence shown here is derived from an EMBL/GenBank/DDBJ whole genome shotgun (WGS) entry which is preliminary data.</text>
</comment>
<sequence>MQLNPTAGLAPAAPARWDRALQWSARSWMAIALLGQALFLVYVIVFYGGAAWRGQWQDWNKVLPRGFIPGDTLHNLLVGGHLLFTVLILAGGAVQLWPALRRARPAWHRWNGRLYLFSATVLALGGLAMIADGFSGPKLGQRLGIALNAMLILVCAWQAWRAARARRVDVHRRWAIRLWLVVAGVWFFRIGLMLWILIWQAPVGFEPKGFYGPTLTALAFAQTLLPLALAEAYFRAQRSGRHRAKTTVALGLAGVLTLAGIGAAFLMLWSPRL</sequence>
<gene>
    <name evidence="2" type="ORF">HNQ51_002277</name>
</gene>
<feature type="transmembrane region" description="Helical" evidence="1">
    <location>
        <begin position="28"/>
        <end position="52"/>
    </location>
</feature>
<accession>A0A840S620</accession>
<proteinExistence type="predicted"/>